<dbReference type="AlphaFoldDB" id="D5WU14"/>
<evidence type="ECO:0000256" key="7">
    <source>
        <dbReference type="ARBA" id="ARBA00023163"/>
    </source>
</evidence>
<sequence length="236" mass="26252">MAGGARIVIVDDEPQIRKFLRVSLRAHGYETLEAETGEDGLRQVTAGKPDLVILDLGLPDMRGADVLRAIREWSSVPVIILSVQEQEEEKIRALDAGADDYITKPFGMGELLARIRVALRHSAKASGDPVIKLGTLRIDLGTREVTVGGQAVKLTPTEYELLKALASHPGRVMTHRQLLKAVWGSGYEQDIHSLRVYIGQLRRKIEEDPARPRWIVTEPGVGYRLRLPHEETSVEE</sequence>
<dbReference type="SUPFAM" id="SSF52172">
    <property type="entry name" value="CheY-like"/>
    <property type="match status" value="1"/>
</dbReference>
<dbReference type="PROSITE" id="PS51755">
    <property type="entry name" value="OMPR_PHOB"/>
    <property type="match status" value="1"/>
</dbReference>
<feature type="modified residue" description="4-aspartylphosphate" evidence="10">
    <location>
        <position position="55"/>
    </location>
</feature>
<dbReference type="PANTHER" id="PTHR48111:SF50">
    <property type="entry name" value="KDP OPERON TRANSCRIPTIONAL REGULATORY PROTEIN KDPE"/>
    <property type="match status" value="1"/>
</dbReference>
<keyword evidence="7" id="KW-0804">Transcription</keyword>
<evidence type="ECO:0000256" key="5">
    <source>
        <dbReference type="ARBA" id="ARBA00023015"/>
    </source>
</evidence>
<dbReference type="GO" id="GO:0000987">
    <property type="term" value="F:cis-regulatory region sequence-specific DNA binding"/>
    <property type="evidence" value="ECO:0007669"/>
    <property type="project" value="UniProtKB-ARBA"/>
</dbReference>
<proteinExistence type="predicted"/>
<protein>
    <recommendedName>
        <fullName evidence="9">Transcriptional regulatory protein KdpE</fullName>
    </recommendedName>
</protein>
<dbReference type="InterPro" id="IPR036388">
    <property type="entry name" value="WH-like_DNA-bd_sf"/>
</dbReference>
<dbReference type="RefSeq" id="WP_013074627.1">
    <property type="nucleotide sequence ID" value="NC_014098.1"/>
</dbReference>
<dbReference type="OrthoDB" id="2373414at2"/>
<feature type="DNA-binding region" description="OmpR/PhoB-type" evidence="11">
    <location>
        <begin position="128"/>
        <end position="227"/>
    </location>
</feature>
<dbReference type="PANTHER" id="PTHR48111">
    <property type="entry name" value="REGULATOR OF RPOS"/>
    <property type="match status" value="1"/>
</dbReference>
<accession>D5WU14</accession>
<dbReference type="Gene3D" id="3.40.50.2300">
    <property type="match status" value="1"/>
</dbReference>
<dbReference type="GO" id="GO:0045893">
    <property type="term" value="P:positive regulation of DNA-templated transcription"/>
    <property type="evidence" value="ECO:0007669"/>
    <property type="project" value="UniProtKB-ARBA"/>
</dbReference>
<dbReference type="InterPro" id="IPR001867">
    <property type="entry name" value="OmpR/PhoB-type_DNA-bd"/>
</dbReference>
<comment type="function">
    <text evidence="8">Member of the two-component regulatory system KdpD/KdpE involved in the regulation of the kdp operon. Upon phosphorylation by KdpD, functions as a transcription regulator by direct binding to promoter regions of target genes to positively regulate their expression.</text>
</comment>
<dbReference type="Proteomes" id="UP000002368">
    <property type="component" value="Chromosome"/>
</dbReference>
<keyword evidence="6 11" id="KW-0238">DNA-binding</keyword>
<dbReference type="Gene3D" id="1.10.10.10">
    <property type="entry name" value="Winged helix-like DNA-binding domain superfamily/Winged helix DNA-binding domain"/>
    <property type="match status" value="1"/>
</dbReference>
<dbReference type="Gene3D" id="6.10.250.690">
    <property type="match status" value="1"/>
</dbReference>
<dbReference type="InterPro" id="IPR001789">
    <property type="entry name" value="Sig_transdc_resp-reg_receiver"/>
</dbReference>
<name>D5WU14_KYRT2</name>
<evidence type="ECO:0000256" key="9">
    <source>
        <dbReference type="ARBA" id="ARBA00074083"/>
    </source>
</evidence>
<evidence type="ECO:0000259" key="12">
    <source>
        <dbReference type="PROSITE" id="PS50110"/>
    </source>
</evidence>
<dbReference type="GO" id="GO:0000156">
    <property type="term" value="F:phosphorelay response regulator activity"/>
    <property type="evidence" value="ECO:0007669"/>
    <property type="project" value="TreeGrafter"/>
</dbReference>
<organism evidence="14 15">
    <name type="scientific">Kyrpidia tusciae (strain DSM 2912 / NBRC 15312 / T2)</name>
    <name type="common">Bacillus tusciae</name>
    <dbReference type="NCBI Taxonomy" id="562970"/>
    <lineage>
        <taxon>Bacteria</taxon>
        <taxon>Bacillati</taxon>
        <taxon>Bacillota</taxon>
        <taxon>Bacilli</taxon>
        <taxon>Bacillales</taxon>
        <taxon>Alicyclobacillaceae</taxon>
        <taxon>Kyrpidia</taxon>
    </lineage>
</organism>
<keyword evidence="4" id="KW-0902">Two-component regulatory system</keyword>
<dbReference type="GO" id="GO:0032993">
    <property type="term" value="C:protein-DNA complex"/>
    <property type="evidence" value="ECO:0007669"/>
    <property type="project" value="TreeGrafter"/>
</dbReference>
<dbReference type="FunFam" id="1.10.10.10:FF:000210">
    <property type="entry name" value="Winged-helix transcriptional response regulator KdpE"/>
    <property type="match status" value="1"/>
</dbReference>
<dbReference type="KEGG" id="bts:Btus_0569"/>
<keyword evidence="2" id="KW-0963">Cytoplasm</keyword>
<dbReference type="GO" id="GO:0005829">
    <property type="term" value="C:cytosol"/>
    <property type="evidence" value="ECO:0007669"/>
    <property type="project" value="TreeGrafter"/>
</dbReference>
<keyword evidence="5" id="KW-0805">Transcription regulation</keyword>
<evidence type="ECO:0000256" key="8">
    <source>
        <dbReference type="ARBA" id="ARBA00057085"/>
    </source>
</evidence>
<evidence type="ECO:0000256" key="10">
    <source>
        <dbReference type="PROSITE-ProRule" id="PRU00169"/>
    </source>
</evidence>
<dbReference type="Pfam" id="PF00072">
    <property type="entry name" value="Response_reg"/>
    <property type="match status" value="1"/>
</dbReference>
<keyword evidence="15" id="KW-1185">Reference proteome</keyword>
<comment type="subcellular location">
    <subcellularLocation>
        <location evidence="1">Cytoplasm</location>
    </subcellularLocation>
</comment>
<evidence type="ECO:0000256" key="11">
    <source>
        <dbReference type="PROSITE-ProRule" id="PRU01091"/>
    </source>
</evidence>
<dbReference type="CDD" id="cd00383">
    <property type="entry name" value="trans_reg_C"/>
    <property type="match status" value="1"/>
</dbReference>
<dbReference type="STRING" id="562970.Btus_0569"/>
<feature type="domain" description="OmpR/PhoB-type" evidence="13">
    <location>
        <begin position="128"/>
        <end position="227"/>
    </location>
</feature>
<dbReference type="SMART" id="SM00862">
    <property type="entry name" value="Trans_reg_C"/>
    <property type="match status" value="1"/>
</dbReference>
<feature type="domain" description="Response regulatory" evidence="12">
    <location>
        <begin position="6"/>
        <end position="119"/>
    </location>
</feature>
<reference evidence="14 15" key="1">
    <citation type="journal article" date="2011" name="Stand. Genomic Sci.">
        <title>Complete genome sequence of the thermophilic, hydrogen-oxidizing Bacillus tusciae type strain (T2) and reclassification in the new genus, Kyrpidia gen. nov. as Kyrpidia tusciae comb. nov. and emendation of the family Alicyclobacillaceae da Costa and Rainey, 2010.</title>
        <authorList>
            <person name="Klenk H.P."/>
            <person name="Lapidus A."/>
            <person name="Chertkov O."/>
            <person name="Copeland A."/>
            <person name="Del Rio T.G."/>
            <person name="Nolan M."/>
            <person name="Lucas S."/>
            <person name="Chen F."/>
            <person name="Tice H."/>
            <person name="Cheng J.F."/>
            <person name="Han C."/>
            <person name="Bruce D."/>
            <person name="Goodwin L."/>
            <person name="Pitluck S."/>
            <person name="Pati A."/>
            <person name="Ivanova N."/>
            <person name="Mavromatis K."/>
            <person name="Daum C."/>
            <person name="Chen A."/>
            <person name="Palaniappan K."/>
            <person name="Chang Y.J."/>
            <person name="Land M."/>
            <person name="Hauser L."/>
            <person name="Jeffries C.D."/>
            <person name="Detter J.C."/>
            <person name="Rohde M."/>
            <person name="Abt B."/>
            <person name="Pukall R."/>
            <person name="Goker M."/>
            <person name="Bristow J."/>
            <person name="Markowitz V."/>
            <person name="Hugenholtz P."/>
            <person name="Eisen J.A."/>
        </authorList>
    </citation>
    <scope>NUCLEOTIDE SEQUENCE [LARGE SCALE GENOMIC DNA]</scope>
    <source>
        <strain evidence="14 15">DSM 2912</strain>
    </source>
</reference>
<dbReference type="FunFam" id="3.40.50.2300:FF:000021">
    <property type="entry name" value="Two-component system response regulator KdpE"/>
    <property type="match status" value="1"/>
</dbReference>
<dbReference type="InterPro" id="IPR039420">
    <property type="entry name" value="WalR-like"/>
</dbReference>
<dbReference type="PROSITE" id="PS50110">
    <property type="entry name" value="RESPONSE_REGULATORY"/>
    <property type="match status" value="1"/>
</dbReference>
<dbReference type="Pfam" id="PF00486">
    <property type="entry name" value="Trans_reg_C"/>
    <property type="match status" value="1"/>
</dbReference>
<dbReference type="EMBL" id="CP002017">
    <property type="protein sequence ID" value="ADG05334.1"/>
    <property type="molecule type" value="Genomic_DNA"/>
</dbReference>
<dbReference type="InterPro" id="IPR011006">
    <property type="entry name" value="CheY-like_superfamily"/>
</dbReference>
<evidence type="ECO:0000313" key="15">
    <source>
        <dbReference type="Proteomes" id="UP000002368"/>
    </source>
</evidence>
<dbReference type="eggNOG" id="COG0745">
    <property type="taxonomic scope" value="Bacteria"/>
</dbReference>
<gene>
    <name evidence="14" type="ordered locus">Btus_0569</name>
</gene>
<evidence type="ECO:0000256" key="3">
    <source>
        <dbReference type="ARBA" id="ARBA00022553"/>
    </source>
</evidence>
<dbReference type="HOGENOM" id="CLU_000445_30_8_9"/>
<evidence type="ECO:0000256" key="2">
    <source>
        <dbReference type="ARBA" id="ARBA00022490"/>
    </source>
</evidence>
<dbReference type="SMART" id="SM00448">
    <property type="entry name" value="REC"/>
    <property type="match status" value="1"/>
</dbReference>
<evidence type="ECO:0000256" key="1">
    <source>
        <dbReference type="ARBA" id="ARBA00004496"/>
    </source>
</evidence>
<dbReference type="CDD" id="cd17620">
    <property type="entry name" value="REC_OmpR_KdpE-like"/>
    <property type="match status" value="1"/>
</dbReference>
<dbReference type="GO" id="GO:0042802">
    <property type="term" value="F:identical protein binding"/>
    <property type="evidence" value="ECO:0007669"/>
    <property type="project" value="UniProtKB-ARBA"/>
</dbReference>
<evidence type="ECO:0000259" key="13">
    <source>
        <dbReference type="PROSITE" id="PS51755"/>
    </source>
</evidence>
<evidence type="ECO:0000313" key="14">
    <source>
        <dbReference type="EMBL" id="ADG05334.1"/>
    </source>
</evidence>
<keyword evidence="3 10" id="KW-0597">Phosphoprotein</keyword>
<evidence type="ECO:0000256" key="4">
    <source>
        <dbReference type="ARBA" id="ARBA00023012"/>
    </source>
</evidence>
<evidence type="ECO:0000256" key="6">
    <source>
        <dbReference type="ARBA" id="ARBA00023125"/>
    </source>
</evidence>